<name>A0AAW1Q7Q0_9CHLO</name>
<dbReference type="AlphaFoldDB" id="A0AAW1Q7Q0"/>
<dbReference type="Proteomes" id="UP001489004">
    <property type="component" value="Unassembled WGS sequence"/>
</dbReference>
<feature type="domain" description="Phosphoesterase HXTX" evidence="1">
    <location>
        <begin position="15"/>
        <end position="69"/>
    </location>
</feature>
<proteinExistence type="predicted"/>
<keyword evidence="3" id="KW-1185">Reference proteome</keyword>
<dbReference type="PANTHER" id="PTHR28141">
    <property type="entry name" value="2',3'-CYCLIC-NUCLEOTIDE 3'-PHOSPHODIESTERASE"/>
    <property type="match status" value="1"/>
</dbReference>
<dbReference type="GO" id="GO:0004113">
    <property type="term" value="F:2',3'-cyclic-nucleotide 3'-phosphodiesterase activity"/>
    <property type="evidence" value="ECO:0007669"/>
    <property type="project" value="TreeGrafter"/>
</dbReference>
<evidence type="ECO:0000313" key="2">
    <source>
        <dbReference type="EMBL" id="KAK9818295.1"/>
    </source>
</evidence>
<accession>A0AAW1Q7Q0</accession>
<gene>
    <name evidence="2" type="ORF">WJX72_010194</name>
</gene>
<dbReference type="InterPro" id="IPR009097">
    <property type="entry name" value="Cyclic_Pdiesterase"/>
</dbReference>
<comment type="caution">
    <text evidence="2">The sequence shown here is derived from an EMBL/GenBank/DDBJ whole genome shotgun (WGS) entry which is preliminary data.</text>
</comment>
<dbReference type="InterPro" id="IPR012386">
    <property type="entry name" value="Cyclic-nucl_3Pdiesterase"/>
</dbReference>
<dbReference type="Pfam" id="PF02834">
    <property type="entry name" value="LigT_PEase"/>
    <property type="match status" value="1"/>
</dbReference>
<sequence length="195" mass="21849">MPYSIWADLSGPVADRLQQEMYRLSDLHCSPKFQAHVTLTRLTEHDADTVLQLAAKLAQTLAPFELGFARRAVLGAWNPIPERNQEVIHVVLLLCDTARPGITAAIERVTELFKLPDPPEYPPHLPLIFCAQMSDDTRNTIVQEAKDHLFGRFAQAGLQLEGTPLPVKSISVWETPYEGIAQWRLLKEFPLTASA</sequence>
<dbReference type="SUPFAM" id="SSF55144">
    <property type="entry name" value="LigT-like"/>
    <property type="match status" value="1"/>
</dbReference>
<reference evidence="2 3" key="1">
    <citation type="journal article" date="2024" name="Nat. Commun.">
        <title>Phylogenomics reveals the evolutionary origins of lichenization in chlorophyte algae.</title>
        <authorList>
            <person name="Puginier C."/>
            <person name="Libourel C."/>
            <person name="Otte J."/>
            <person name="Skaloud P."/>
            <person name="Haon M."/>
            <person name="Grisel S."/>
            <person name="Petersen M."/>
            <person name="Berrin J.G."/>
            <person name="Delaux P.M."/>
            <person name="Dal Grande F."/>
            <person name="Keller J."/>
        </authorList>
    </citation>
    <scope>NUCLEOTIDE SEQUENCE [LARGE SCALE GENOMIC DNA]</scope>
    <source>
        <strain evidence="2 3">SAG 2043</strain>
    </source>
</reference>
<dbReference type="EMBL" id="JALJOR010000004">
    <property type="protein sequence ID" value="KAK9818295.1"/>
    <property type="molecule type" value="Genomic_DNA"/>
</dbReference>
<evidence type="ECO:0000313" key="3">
    <source>
        <dbReference type="Proteomes" id="UP001489004"/>
    </source>
</evidence>
<dbReference type="InterPro" id="IPR014051">
    <property type="entry name" value="Phosphoesterase_HXTX"/>
</dbReference>
<dbReference type="Gene3D" id="3.90.1140.10">
    <property type="entry name" value="Cyclic phosphodiesterase"/>
    <property type="match status" value="1"/>
</dbReference>
<dbReference type="GO" id="GO:0009187">
    <property type="term" value="P:cyclic nucleotide metabolic process"/>
    <property type="evidence" value="ECO:0007669"/>
    <property type="project" value="TreeGrafter"/>
</dbReference>
<evidence type="ECO:0000259" key="1">
    <source>
        <dbReference type="Pfam" id="PF02834"/>
    </source>
</evidence>
<dbReference type="PANTHER" id="PTHR28141:SF1">
    <property type="entry name" value="2',3'-CYCLIC-NUCLEOTIDE 3'-PHOSPHODIESTERASE"/>
    <property type="match status" value="1"/>
</dbReference>
<protein>
    <recommendedName>
        <fullName evidence="1">Phosphoesterase HXTX domain-containing protein</fullName>
    </recommendedName>
</protein>
<organism evidence="2 3">
    <name type="scientific">[Myrmecia] bisecta</name>
    <dbReference type="NCBI Taxonomy" id="41462"/>
    <lineage>
        <taxon>Eukaryota</taxon>
        <taxon>Viridiplantae</taxon>
        <taxon>Chlorophyta</taxon>
        <taxon>core chlorophytes</taxon>
        <taxon>Trebouxiophyceae</taxon>
        <taxon>Trebouxiales</taxon>
        <taxon>Trebouxiaceae</taxon>
        <taxon>Myrmecia</taxon>
    </lineage>
</organism>